<dbReference type="AlphaFoldDB" id="A0A0A9H2H1"/>
<reference evidence="1" key="2">
    <citation type="journal article" date="2015" name="Data Brief">
        <title>Shoot transcriptome of the giant reed, Arundo donax.</title>
        <authorList>
            <person name="Barrero R.A."/>
            <person name="Guerrero F.D."/>
            <person name="Moolhuijzen P."/>
            <person name="Goolsby J.A."/>
            <person name="Tidwell J."/>
            <person name="Bellgard S.E."/>
            <person name="Bellgard M.I."/>
        </authorList>
    </citation>
    <scope>NUCLEOTIDE SEQUENCE</scope>
    <source>
        <tissue evidence="1">Shoot tissue taken approximately 20 cm above the soil surface</tissue>
    </source>
</reference>
<protein>
    <submittedName>
        <fullName evidence="1">Uncharacterized protein</fullName>
    </submittedName>
</protein>
<reference evidence="1" key="1">
    <citation type="submission" date="2014-09" db="EMBL/GenBank/DDBJ databases">
        <authorList>
            <person name="Magalhaes I.L.F."/>
            <person name="Oliveira U."/>
            <person name="Santos F.R."/>
            <person name="Vidigal T.H.D.A."/>
            <person name="Brescovit A.D."/>
            <person name="Santos A.J."/>
        </authorList>
    </citation>
    <scope>NUCLEOTIDE SEQUENCE</scope>
    <source>
        <tissue evidence="1">Shoot tissue taken approximately 20 cm above the soil surface</tissue>
    </source>
</reference>
<organism evidence="1">
    <name type="scientific">Arundo donax</name>
    <name type="common">Giant reed</name>
    <name type="synonym">Donax arundinaceus</name>
    <dbReference type="NCBI Taxonomy" id="35708"/>
    <lineage>
        <taxon>Eukaryota</taxon>
        <taxon>Viridiplantae</taxon>
        <taxon>Streptophyta</taxon>
        <taxon>Embryophyta</taxon>
        <taxon>Tracheophyta</taxon>
        <taxon>Spermatophyta</taxon>
        <taxon>Magnoliopsida</taxon>
        <taxon>Liliopsida</taxon>
        <taxon>Poales</taxon>
        <taxon>Poaceae</taxon>
        <taxon>PACMAD clade</taxon>
        <taxon>Arundinoideae</taxon>
        <taxon>Arundineae</taxon>
        <taxon>Arundo</taxon>
    </lineage>
</organism>
<evidence type="ECO:0000313" key="1">
    <source>
        <dbReference type="EMBL" id="JAE27048.1"/>
    </source>
</evidence>
<proteinExistence type="predicted"/>
<name>A0A0A9H2H1_ARUDO</name>
<sequence>MLRCATSIFRRNDTFKQYGLKLKQINATKRSMLMLQFFICWYLSEVISNLVKL</sequence>
<dbReference type="EMBL" id="GBRH01170848">
    <property type="protein sequence ID" value="JAE27048.1"/>
    <property type="molecule type" value="Transcribed_RNA"/>
</dbReference>
<accession>A0A0A9H2H1</accession>